<feature type="compositionally biased region" description="Basic and acidic residues" evidence="1">
    <location>
        <begin position="392"/>
        <end position="420"/>
    </location>
</feature>
<protein>
    <submittedName>
        <fullName evidence="2">Uncharacterized protein</fullName>
    </submittedName>
</protein>
<dbReference type="AlphaFoldDB" id="A0AAE0NIR3"/>
<gene>
    <name evidence="2" type="ORF">B0T24DRAFT_4616</name>
</gene>
<name>A0AAE0NIR3_9PEZI</name>
<comment type="caution">
    <text evidence="2">The sequence shown here is derived from an EMBL/GenBank/DDBJ whole genome shotgun (WGS) entry which is preliminary data.</text>
</comment>
<reference evidence="2" key="2">
    <citation type="submission" date="2023-06" db="EMBL/GenBank/DDBJ databases">
        <authorList>
            <consortium name="Lawrence Berkeley National Laboratory"/>
            <person name="Haridas S."/>
            <person name="Hensen N."/>
            <person name="Bonometti L."/>
            <person name="Westerberg I."/>
            <person name="Brannstrom I.O."/>
            <person name="Guillou S."/>
            <person name="Cros-Aarteil S."/>
            <person name="Calhoun S."/>
            <person name="Kuo A."/>
            <person name="Mondo S."/>
            <person name="Pangilinan J."/>
            <person name="Riley R."/>
            <person name="Labutti K."/>
            <person name="Andreopoulos B."/>
            <person name="Lipzen A."/>
            <person name="Chen C."/>
            <person name="Yanf M."/>
            <person name="Daum C."/>
            <person name="Ng V."/>
            <person name="Clum A."/>
            <person name="Steindorff A."/>
            <person name="Ohm R."/>
            <person name="Martin F."/>
            <person name="Silar P."/>
            <person name="Natvig D."/>
            <person name="Lalanne C."/>
            <person name="Gautier V."/>
            <person name="Ament-Velasquez S.L."/>
            <person name="Kruys A."/>
            <person name="Hutchinson M.I."/>
            <person name="Powell A.J."/>
            <person name="Barry K."/>
            <person name="Miller A.N."/>
            <person name="Grigoriev I.V."/>
            <person name="Debuchy R."/>
            <person name="Gladieux P."/>
            <person name="Thoren M.H."/>
            <person name="Johannesson H."/>
        </authorList>
    </citation>
    <scope>NUCLEOTIDE SEQUENCE</scope>
    <source>
        <strain evidence="2">CBS 958.72</strain>
    </source>
</reference>
<evidence type="ECO:0000256" key="1">
    <source>
        <dbReference type="SAM" id="MobiDB-lite"/>
    </source>
</evidence>
<feature type="compositionally biased region" description="Low complexity" evidence="1">
    <location>
        <begin position="158"/>
        <end position="175"/>
    </location>
</feature>
<feature type="compositionally biased region" description="Basic residues" evidence="1">
    <location>
        <begin position="373"/>
        <end position="386"/>
    </location>
</feature>
<feature type="region of interest" description="Disordered" evidence="1">
    <location>
        <begin position="364"/>
        <end position="428"/>
    </location>
</feature>
<feature type="compositionally biased region" description="Basic and acidic residues" evidence="1">
    <location>
        <begin position="176"/>
        <end position="204"/>
    </location>
</feature>
<keyword evidence="3" id="KW-1185">Reference proteome</keyword>
<dbReference type="EMBL" id="JAULSN010000001">
    <property type="protein sequence ID" value="KAK3382249.1"/>
    <property type="molecule type" value="Genomic_DNA"/>
</dbReference>
<proteinExistence type="predicted"/>
<dbReference type="Proteomes" id="UP001287356">
    <property type="component" value="Unassembled WGS sequence"/>
</dbReference>
<accession>A0AAE0NIR3</accession>
<sequence length="428" mass="45555">MGPNPPITMVRSQVAGPPPPAELAAMNDADEFLNSFFPQHRAGVVFRAEGNNAGDPGRSHAPAGAGASVASAFPRYPAAHNPVRSMVEPRIARLAPGPMPEAGTPQERFRMSVLGGVPSGTGGVAVHGGGRLAYPQTRFNGHPVLSAAGHFTPGAGGPPQQQRVVPQQQRVVPQPVRREPQPPSEAQHREPKPSSEARRPEQRGIPKAGNVMLLSLECQRRSFNPEWFEMTTPQGYICNVKLRDVTVEGDKARSCPTAAKGAVAAKALAIISEWPVPDRGHAGPAGAPVGAPGVKIKQEIPRAQPAIPGHANTAARGADQEHARLLDQIQNTVGISVPPHSRANAEVARAFLEGFDAGARLARQAGMRSRSPPGHRARSPRGRSPRGRSPVQRRDRSPYRHFYSDHYKPKGPVRRDDAGKPSKPAAGI</sequence>
<evidence type="ECO:0000313" key="2">
    <source>
        <dbReference type="EMBL" id="KAK3382249.1"/>
    </source>
</evidence>
<evidence type="ECO:0000313" key="3">
    <source>
        <dbReference type="Proteomes" id="UP001287356"/>
    </source>
</evidence>
<reference evidence="2" key="1">
    <citation type="journal article" date="2023" name="Mol. Phylogenet. Evol.">
        <title>Genome-scale phylogeny and comparative genomics of the fungal order Sordariales.</title>
        <authorList>
            <person name="Hensen N."/>
            <person name="Bonometti L."/>
            <person name="Westerberg I."/>
            <person name="Brannstrom I.O."/>
            <person name="Guillou S."/>
            <person name="Cros-Aarteil S."/>
            <person name="Calhoun S."/>
            <person name="Haridas S."/>
            <person name="Kuo A."/>
            <person name="Mondo S."/>
            <person name="Pangilinan J."/>
            <person name="Riley R."/>
            <person name="LaButti K."/>
            <person name="Andreopoulos B."/>
            <person name="Lipzen A."/>
            <person name="Chen C."/>
            <person name="Yan M."/>
            <person name="Daum C."/>
            <person name="Ng V."/>
            <person name="Clum A."/>
            <person name="Steindorff A."/>
            <person name="Ohm R.A."/>
            <person name="Martin F."/>
            <person name="Silar P."/>
            <person name="Natvig D.O."/>
            <person name="Lalanne C."/>
            <person name="Gautier V."/>
            <person name="Ament-Velasquez S.L."/>
            <person name="Kruys A."/>
            <person name="Hutchinson M.I."/>
            <person name="Powell A.J."/>
            <person name="Barry K."/>
            <person name="Miller A.N."/>
            <person name="Grigoriev I.V."/>
            <person name="Debuchy R."/>
            <person name="Gladieux P."/>
            <person name="Hiltunen Thoren M."/>
            <person name="Johannesson H."/>
        </authorList>
    </citation>
    <scope>NUCLEOTIDE SEQUENCE</scope>
    <source>
        <strain evidence="2">CBS 958.72</strain>
    </source>
</reference>
<feature type="region of interest" description="Disordered" evidence="1">
    <location>
        <begin position="144"/>
        <end position="208"/>
    </location>
</feature>
<organism evidence="2 3">
    <name type="scientific">Lasiosphaeria ovina</name>
    <dbReference type="NCBI Taxonomy" id="92902"/>
    <lineage>
        <taxon>Eukaryota</taxon>
        <taxon>Fungi</taxon>
        <taxon>Dikarya</taxon>
        <taxon>Ascomycota</taxon>
        <taxon>Pezizomycotina</taxon>
        <taxon>Sordariomycetes</taxon>
        <taxon>Sordariomycetidae</taxon>
        <taxon>Sordariales</taxon>
        <taxon>Lasiosphaeriaceae</taxon>
        <taxon>Lasiosphaeria</taxon>
    </lineage>
</organism>